<dbReference type="EMBL" id="JBHUEY010000012">
    <property type="protein sequence ID" value="MFD1785710.1"/>
    <property type="molecule type" value="Genomic_DNA"/>
</dbReference>
<keyword evidence="2" id="KW-0472">Membrane</keyword>
<evidence type="ECO:0000313" key="3">
    <source>
        <dbReference type="EMBL" id="MFD1785710.1"/>
    </source>
</evidence>
<keyword evidence="2" id="KW-1133">Transmembrane helix</keyword>
<organism evidence="3 4">
    <name type="scientific">Phenylobacterium terrae</name>
    <dbReference type="NCBI Taxonomy" id="2665495"/>
    <lineage>
        <taxon>Bacteria</taxon>
        <taxon>Pseudomonadati</taxon>
        <taxon>Pseudomonadota</taxon>
        <taxon>Alphaproteobacteria</taxon>
        <taxon>Caulobacterales</taxon>
        <taxon>Caulobacteraceae</taxon>
        <taxon>Phenylobacterium</taxon>
    </lineage>
</organism>
<gene>
    <name evidence="3" type="ORF">ACFSC0_20125</name>
</gene>
<evidence type="ECO:0000313" key="4">
    <source>
        <dbReference type="Proteomes" id="UP001597237"/>
    </source>
</evidence>
<reference evidence="4" key="1">
    <citation type="journal article" date="2019" name="Int. J. Syst. Evol. Microbiol.">
        <title>The Global Catalogue of Microorganisms (GCM) 10K type strain sequencing project: providing services to taxonomists for standard genome sequencing and annotation.</title>
        <authorList>
            <consortium name="The Broad Institute Genomics Platform"/>
            <consortium name="The Broad Institute Genome Sequencing Center for Infectious Disease"/>
            <person name="Wu L."/>
            <person name="Ma J."/>
        </authorList>
    </citation>
    <scope>NUCLEOTIDE SEQUENCE [LARGE SCALE GENOMIC DNA]</scope>
    <source>
        <strain evidence="4">DFY28</strain>
    </source>
</reference>
<proteinExistence type="predicted"/>
<dbReference type="Proteomes" id="UP001597237">
    <property type="component" value="Unassembled WGS sequence"/>
</dbReference>
<accession>A0ABW4N8S3</accession>
<keyword evidence="2" id="KW-0812">Transmembrane</keyword>
<dbReference type="RefSeq" id="WP_377281745.1">
    <property type="nucleotide sequence ID" value="NZ_JBHRSI010000004.1"/>
</dbReference>
<keyword evidence="4" id="KW-1185">Reference proteome</keyword>
<evidence type="ECO:0000256" key="1">
    <source>
        <dbReference type="SAM" id="MobiDB-lite"/>
    </source>
</evidence>
<feature type="compositionally biased region" description="Basic and acidic residues" evidence="1">
    <location>
        <begin position="1"/>
        <end position="24"/>
    </location>
</feature>
<comment type="caution">
    <text evidence="3">The sequence shown here is derived from an EMBL/GenBank/DDBJ whole genome shotgun (WGS) entry which is preliminary data.</text>
</comment>
<name>A0ABW4N8S3_9CAUL</name>
<protein>
    <submittedName>
        <fullName evidence="3">Uncharacterized protein</fullName>
    </submittedName>
</protein>
<evidence type="ECO:0000256" key="2">
    <source>
        <dbReference type="SAM" id="Phobius"/>
    </source>
</evidence>
<feature type="region of interest" description="Disordered" evidence="1">
    <location>
        <begin position="1"/>
        <end position="87"/>
    </location>
</feature>
<feature type="compositionally biased region" description="Polar residues" evidence="1">
    <location>
        <begin position="63"/>
        <end position="72"/>
    </location>
</feature>
<sequence>MSTEGERHNPAQLKDDIDSGRTGDKVGGFDPGAAPLGTDEEAGGAAPTADEVALARAQEGRRGSNTATQNAAEPSLQPAGAGSSSPRVAPAILGALVGVVLVVAALVLLL</sequence>
<feature type="transmembrane region" description="Helical" evidence="2">
    <location>
        <begin position="88"/>
        <end position="109"/>
    </location>
</feature>